<dbReference type="EMBL" id="JANAWD010000260">
    <property type="protein sequence ID" value="KAJ3482721.1"/>
    <property type="molecule type" value="Genomic_DNA"/>
</dbReference>
<accession>A0AAD5V5M0</accession>
<dbReference type="InterPro" id="IPR000719">
    <property type="entry name" value="Prot_kinase_dom"/>
</dbReference>
<reference evidence="2" key="1">
    <citation type="submission" date="2022-07" db="EMBL/GenBank/DDBJ databases">
        <title>Genome Sequence of Physisporinus lineatus.</title>
        <authorList>
            <person name="Buettner E."/>
        </authorList>
    </citation>
    <scope>NUCLEOTIDE SEQUENCE</scope>
    <source>
        <strain evidence="2">VT162</strain>
    </source>
</reference>
<evidence type="ECO:0000259" key="1">
    <source>
        <dbReference type="PROSITE" id="PS50011"/>
    </source>
</evidence>
<dbReference type="Proteomes" id="UP001212997">
    <property type="component" value="Unassembled WGS sequence"/>
</dbReference>
<dbReference type="InterPro" id="IPR001245">
    <property type="entry name" value="Ser-Thr/Tyr_kinase_cat_dom"/>
</dbReference>
<proteinExistence type="predicted"/>
<sequence>MGNLLSYLRSHLLKVNNIILNIKKAVLCSPQFNKQEVVRLAPIIVNWLWAASASVEPGSPEEQLIELLQSAFLTGNVRKIYALSAKADEVLVMMLLACDLSARTDSADDRLARKILVGTFCELACRSPRFPQCLLLDVRPSGESRCASNDYTDGYCGDYKGLPVDLKVMHGHGAQILDSRPFRKDVALWRTLPPSEDILPFLGVSLITASQGTDVCLVSPRAEGEILAQHIRVLMRGSEPPSDFEIIPLIIDWVQRIAHGLLHLHSNGLVLGRLRGDAILLTSNGKIQLLGFGSGVYEYADVVKGFTLESDVAFLAPELLDDDSSEGSTELLSFASDVWAFGCVCVELFNEGNSPFNDMDDADIKRRVKQGCHPSHTTMIPDDIWTIAERCWDLSPKGRPSMQVLVDELTDTRKRSRDFLTCVLKSLASMPSCNADRQAVLEEVILLARNRDLREILKYKNSKAQHAFDILHEILVGCYSGRYSLSMGARSTLRILLVELASVADIVPRSFFVHGVEIIPEFEELVRTGFAYISIGIHQDRKVAIKSLRILNSESKKCARKATKDLLIESILWKTLSHKHILPFIGIDVECFGPQPTMVSLWMENGTARQYAEQAKGQGREFRVRVNKLLHQTALAVEFLHGEDIAHGDLRGANILVDPEGNAVLLDFGIAVLYGPGGTHFCVSSHDGDPSYISPERLDPASYGDDYLDRKYDELGNLDQLRTPPSLRSDIYAFGCLCVELVRQCLERDDLSKRLTAKQVVEARIIDMV</sequence>
<dbReference type="PROSITE" id="PS50011">
    <property type="entry name" value="PROTEIN_KINASE_DOM"/>
    <property type="match status" value="2"/>
</dbReference>
<dbReference type="CDD" id="cd00180">
    <property type="entry name" value="PKc"/>
    <property type="match status" value="1"/>
</dbReference>
<feature type="domain" description="Protein kinase" evidence="1">
    <location>
        <begin position="519"/>
        <end position="769"/>
    </location>
</feature>
<dbReference type="GO" id="GO:0005524">
    <property type="term" value="F:ATP binding"/>
    <property type="evidence" value="ECO:0007669"/>
    <property type="project" value="InterPro"/>
</dbReference>
<dbReference type="InterPro" id="IPR011009">
    <property type="entry name" value="Kinase-like_dom_sf"/>
</dbReference>
<gene>
    <name evidence="2" type="ORF">NLI96_g6795</name>
</gene>
<dbReference type="SUPFAM" id="SSF56112">
    <property type="entry name" value="Protein kinase-like (PK-like)"/>
    <property type="match status" value="2"/>
</dbReference>
<dbReference type="Pfam" id="PF07714">
    <property type="entry name" value="PK_Tyr_Ser-Thr"/>
    <property type="match status" value="1"/>
</dbReference>
<dbReference type="InterPro" id="IPR051681">
    <property type="entry name" value="Ser/Thr_Kinases-Pseudokinases"/>
</dbReference>
<feature type="domain" description="Protein kinase" evidence="1">
    <location>
        <begin position="109"/>
        <end position="420"/>
    </location>
</feature>
<dbReference type="Pfam" id="PF00069">
    <property type="entry name" value="Pkinase"/>
    <property type="match status" value="1"/>
</dbReference>
<dbReference type="Gene3D" id="1.10.510.10">
    <property type="entry name" value="Transferase(Phosphotransferase) domain 1"/>
    <property type="match status" value="2"/>
</dbReference>
<keyword evidence="3" id="KW-1185">Reference proteome</keyword>
<dbReference type="AlphaFoldDB" id="A0AAD5V5M0"/>
<dbReference type="PANTHER" id="PTHR44329">
    <property type="entry name" value="SERINE/THREONINE-PROTEIN KINASE TNNI3K-RELATED"/>
    <property type="match status" value="1"/>
</dbReference>
<organism evidence="2 3">
    <name type="scientific">Meripilus lineatus</name>
    <dbReference type="NCBI Taxonomy" id="2056292"/>
    <lineage>
        <taxon>Eukaryota</taxon>
        <taxon>Fungi</taxon>
        <taxon>Dikarya</taxon>
        <taxon>Basidiomycota</taxon>
        <taxon>Agaricomycotina</taxon>
        <taxon>Agaricomycetes</taxon>
        <taxon>Polyporales</taxon>
        <taxon>Meripilaceae</taxon>
        <taxon>Meripilus</taxon>
    </lineage>
</organism>
<evidence type="ECO:0000313" key="3">
    <source>
        <dbReference type="Proteomes" id="UP001212997"/>
    </source>
</evidence>
<comment type="caution">
    <text evidence="2">The sequence shown here is derived from an EMBL/GenBank/DDBJ whole genome shotgun (WGS) entry which is preliminary data.</text>
</comment>
<evidence type="ECO:0000313" key="2">
    <source>
        <dbReference type="EMBL" id="KAJ3482721.1"/>
    </source>
</evidence>
<dbReference type="GO" id="GO:0004674">
    <property type="term" value="F:protein serine/threonine kinase activity"/>
    <property type="evidence" value="ECO:0007669"/>
    <property type="project" value="TreeGrafter"/>
</dbReference>
<name>A0AAD5V5M0_9APHY</name>
<protein>
    <recommendedName>
        <fullName evidence="1">Protein kinase domain-containing protein</fullName>
    </recommendedName>
</protein>